<accession>A0AA47P0F6</accession>
<feature type="compositionally biased region" description="Basic residues" evidence="1">
    <location>
        <begin position="55"/>
        <end position="71"/>
    </location>
</feature>
<feature type="compositionally biased region" description="Basic and acidic residues" evidence="1">
    <location>
        <begin position="16"/>
        <end position="54"/>
    </location>
</feature>
<name>A0AA47P0F6_MERPO</name>
<dbReference type="Proteomes" id="UP001174136">
    <property type="component" value="Unassembled WGS sequence"/>
</dbReference>
<keyword evidence="3" id="KW-1185">Reference proteome</keyword>
<reference evidence="2" key="1">
    <citation type="journal article" date="2023" name="Front. Mar. Sci.">
        <title>A new Merluccius polli reference genome to investigate the effects of global change in West African waters.</title>
        <authorList>
            <person name="Mateo J.L."/>
            <person name="Blanco-Fernandez C."/>
            <person name="Garcia-Vazquez E."/>
            <person name="Machado-Schiaffino G."/>
        </authorList>
    </citation>
    <scope>NUCLEOTIDE SEQUENCE</scope>
    <source>
        <strain evidence="2">C29</strain>
        <tissue evidence="2">Fin</tissue>
    </source>
</reference>
<gene>
    <name evidence="2" type="ORF">N1851_015330</name>
</gene>
<proteinExistence type="predicted"/>
<feature type="region of interest" description="Disordered" evidence="1">
    <location>
        <begin position="1"/>
        <end position="108"/>
    </location>
</feature>
<dbReference type="EMBL" id="JAOPHQ010002842">
    <property type="protein sequence ID" value="KAK0145756.1"/>
    <property type="molecule type" value="Genomic_DNA"/>
</dbReference>
<dbReference type="PANTHER" id="PTHR46601">
    <property type="entry name" value="ULP_PROTEASE DOMAIN-CONTAINING PROTEIN"/>
    <property type="match status" value="1"/>
</dbReference>
<evidence type="ECO:0000313" key="2">
    <source>
        <dbReference type="EMBL" id="KAK0145756.1"/>
    </source>
</evidence>
<protein>
    <submittedName>
        <fullName evidence="2">Uncharacterized protein</fullName>
    </submittedName>
</protein>
<evidence type="ECO:0000256" key="1">
    <source>
        <dbReference type="SAM" id="MobiDB-lite"/>
    </source>
</evidence>
<organism evidence="2 3">
    <name type="scientific">Merluccius polli</name>
    <name type="common">Benguela hake</name>
    <name type="synonym">Merluccius cadenati</name>
    <dbReference type="NCBI Taxonomy" id="89951"/>
    <lineage>
        <taxon>Eukaryota</taxon>
        <taxon>Metazoa</taxon>
        <taxon>Chordata</taxon>
        <taxon>Craniata</taxon>
        <taxon>Vertebrata</taxon>
        <taxon>Euteleostomi</taxon>
        <taxon>Actinopterygii</taxon>
        <taxon>Neopterygii</taxon>
        <taxon>Teleostei</taxon>
        <taxon>Neoteleostei</taxon>
        <taxon>Acanthomorphata</taxon>
        <taxon>Zeiogadaria</taxon>
        <taxon>Gadariae</taxon>
        <taxon>Gadiformes</taxon>
        <taxon>Gadoidei</taxon>
        <taxon>Merlucciidae</taxon>
        <taxon>Merluccius</taxon>
    </lineage>
</organism>
<comment type="caution">
    <text evidence="2">The sequence shown here is derived from an EMBL/GenBank/DDBJ whole genome shotgun (WGS) entry which is preliminary data.</text>
</comment>
<dbReference type="AlphaFoldDB" id="A0AA47P0F6"/>
<feature type="compositionally biased region" description="Pro residues" evidence="1">
    <location>
        <begin position="83"/>
        <end position="99"/>
    </location>
</feature>
<evidence type="ECO:0000313" key="3">
    <source>
        <dbReference type="Proteomes" id="UP001174136"/>
    </source>
</evidence>
<sequence>MAPLSATEKQRRYRARRDVDHERRQQYLNKEERWRKDIDEGRKKKVSDLSEREKRAVRKKWRERKRKRKNDRARTTFQSMTTPPSPDTPPEPENAPEPGPSRVNNTIRKRLLLQESIIEDIRNKYRNTKKEREKQFIARATTGKIIKKYRLQRAAQATLGFSKKRCHRPDARLMTYERKKSNTLPAECKQKVKAFFLRDDASQMTTGRKQTVTQKKKKKQTPFWVVVPTEADHLRHFDVTMARDSLGTASILWPLQFMANTLYSQGLSATKNLEEMVDATMCDPKSKLCAYGECKDCVYSTHTMLRAPENTEIALTQWSLEDNAKVNDGDESGKRSTITVKKNVMTTEDELASDIFNIRWQYGAYRQLRENLRNNECLLHVDFSENYSCKYSQEIQSVHFGGSHQQATLHTGVLYTAAEQSPVTFCSISPSRRHDPPAIWAHLDPVLDMVRERYPLINRLHVFSDGPATQYKQKGNFYLISKEPFKKGFKDIS</sequence>
<dbReference type="PANTHER" id="PTHR46601:SF1">
    <property type="entry name" value="ADF-H DOMAIN-CONTAINING PROTEIN"/>
    <property type="match status" value="1"/>
</dbReference>